<dbReference type="Pfam" id="PF04172">
    <property type="entry name" value="LrgB"/>
    <property type="match status" value="1"/>
</dbReference>
<keyword evidence="2 5" id="KW-0812">Transmembrane</keyword>
<evidence type="ECO:0000256" key="2">
    <source>
        <dbReference type="ARBA" id="ARBA00022692"/>
    </source>
</evidence>
<evidence type="ECO:0000256" key="1">
    <source>
        <dbReference type="ARBA" id="ARBA00004141"/>
    </source>
</evidence>
<organism evidence="6 7">
    <name type="scientific">Pantoea coffeiphila</name>
    <dbReference type="NCBI Taxonomy" id="1465635"/>
    <lineage>
        <taxon>Bacteria</taxon>
        <taxon>Pseudomonadati</taxon>
        <taxon>Pseudomonadota</taxon>
        <taxon>Gammaproteobacteria</taxon>
        <taxon>Enterobacterales</taxon>
        <taxon>Erwiniaceae</taxon>
        <taxon>Pantoea</taxon>
    </lineage>
</organism>
<dbReference type="AlphaFoldDB" id="A0A2S9IE70"/>
<feature type="transmembrane region" description="Helical" evidence="5">
    <location>
        <begin position="6"/>
        <end position="24"/>
    </location>
</feature>
<feature type="transmembrane region" description="Helical" evidence="5">
    <location>
        <begin position="92"/>
        <end position="112"/>
    </location>
</feature>
<dbReference type="GO" id="GO:0016787">
    <property type="term" value="F:hydrolase activity"/>
    <property type="evidence" value="ECO:0007669"/>
    <property type="project" value="UniProtKB-KW"/>
</dbReference>
<keyword evidence="6" id="KW-0378">Hydrolase</keyword>
<dbReference type="OrthoDB" id="9811701at2"/>
<dbReference type="EMBL" id="PDET01000004">
    <property type="protein sequence ID" value="PRD16068.1"/>
    <property type="molecule type" value="Genomic_DNA"/>
</dbReference>
<comment type="caution">
    <text evidence="6">The sequence shown here is derived from an EMBL/GenBank/DDBJ whole genome shotgun (WGS) entry which is preliminary data.</text>
</comment>
<feature type="transmembrane region" description="Helical" evidence="5">
    <location>
        <begin position="148"/>
        <end position="169"/>
    </location>
</feature>
<dbReference type="RefSeq" id="WP_105592202.1">
    <property type="nucleotide sequence ID" value="NZ_PDET01000004.1"/>
</dbReference>
<keyword evidence="3 5" id="KW-1133">Transmembrane helix</keyword>
<feature type="transmembrane region" description="Helical" evidence="5">
    <location>
        <begin position="204"/>
        <end position="229"/>
    </location>
</feature>
<feature type="transmembrane region" description="Helical" evidence="5">
    <location>
        <begin position="63"/>
        <end position="80"/>
    </location>
</feature>
<evidence type="ECO:0000256" key="3">
    <source>
        <dbReference type="ARBA" id="ARBA00022989"/>
    </source>
</evidence>
<keyword evidence="4 5" id="KW-0472">Membrane</keyword>
<keyword evidence="7" id="KW-1185">Reference proteome</keyword>
<sequence length="232" mass="25093">MNDFVLSVLCLAATLLIYFANKRLYRRWHRLLLMPLVMTPMVLVALLVVTHISWQDYIGESRWLLWLLGPATLAFAVPVYENTAIIRRHWLSLTAGVITATLVAICSSVWLARLLTLPEEIQRSLAVRSITTPFALAAAEQLGGKPDLVALFVVITGVFGMAVGDLLFLRLAIKQGMAKGAGFGAASHGAGTARAYELGPQEGVVSSLVMMLSGVLTVVIAPIVGHIMWVSA</sequence>
<protein>
    <submittedName>
        <fullName evidence="6">Murein hydrolase effector protein LrgB</fullName>
    </submittedName>
</protein>
<gene>
    <name evidence="6" type="ORF">CQW29_08020</name>
</gene>
<dbReference type="InterPro" id="IPR007300">
    <property type="entry name" value="CidB/LrgB"/>
</dbReference>
<accession>A0A2S9IE70</accession>
<dbReference type="Proteomes" id="UP000239181">
    <property type="component" value="Unassembled WGS sequence"/>
</dbReference>
<proteinExistence type="predicted"/>
<evidence type="ECO:0000256" key="5">
    <source>
        <dbReference type="SAM" id="Phobius"/>
    </source>
</evidence>
<evidence type="ECO:0000256" key="4">
    <source>
        <dbReference type="ARBA" id="ARBA00023136"/>
    </source>
</evidence>
<name>A0A2S9IE70_9GAMM</name>
<dbReference type="PANTHER" id="PTHR30249:SF16">
    <property type="entry name" value="INNER MEMBRANE PROTEIN"/>
    <property type="match status" value="1"/>
</dbReference>
<reference evidence="6 7" key="1">
    <citation type="submission" date="2017-10" db="EMBL/GenBank/DDBJ databases">
        <title>Draft genome of two endophytic bacteria isolated from 'guarana' Paullinia cupana (Mart.) Ducke.</title>
        <authorList>
            <person name="Siqueira K.A."/>
            <person name="Liotti R.G."/>
            <person name="Mendes T.A."/>
            <person name="Soares M.A."/>
        </authorList>
    </citation>
    <scope>NUCLEOTIDE SEQUENCE [LARGE SCALE GENOMIC DNA]</scope>
    <source>
        <strain evidence="6 7">342</strain>
    </source>
</reference>
<feature type="transmembrane region" description="Helical" evidence="5">
    <location>
        <begin position="31"/>
        <end position="51"/>
    </location>
</feature>
<comment type="subcellular location">
    <subcellularLocation>
        <location evidence="1">Membrane</location>
        <topology evidence="1">Multi-pass membrane protein</topology>
    </subcellularLocation>
</comment>
<evidence type="ECO:0000313" key="7">
    <source>
        <dbReference type="Proteomes" id="UP000239181"/>
    </source>
</evidence>
<dbReference type="PANTHER" id="PTHR30249">
    <property type="entry name" value="PUTATIVE SEROTONIN TRANSPORTER"/>
    <property type="match status" value="1"/>
</dbReference>
<dbReference type="GO" id="GO:0016020">
    <property type="term" value="C:membrane"/>
    <property type="evidence" value="ECO:0007669"/>
    <property type="project" value="UniProtKB-SubCell"/>
</dbReference>
<evidence type="ECO:0000313" key="6">
    <source>
        <dbReference type="EMBL" id="PRD16068.1"/>
    </source>
</evidence>